<dbReference type="GO" id="GO:0005975">
    <property type="term" value="P:carbohydrate metabolic process"/>
    <property type="evidence" value="ECO:0007669"/>
    <property type="project" value="InterPro"/>
</dbReference>
<evidence type="ECO:0000256" key="3">
    <source>
        <dbReference type="ARBA" id="ARBA00012663"/>
    </source>
</evidence>
<dbReference type="GO" id="GO:0004563">
    <property type="term" value="F:beta-N-acetylhexosaminidase activity"/>
    <property type="evidence" value="ECO:0007669"/>
    <property type="project" value="UniProtKB-EC"/>
</dbReference>
<keyword evidence="4" id="KW-0378">Hydrolase</keyword>
<dbReference type="Pfam" id="PF00933">
    <property type="entry name" value="Glyco_hydro_3"/>
    <property type="match status" value="1"/>
</dbReference>
<organism evidence="7 8">
    <name type="scientific">Actinocatenispora rupis</name>
    <dbReference type="NCBI Taxonomy" id="519421"/>
    <lineage>
        <taxon>Bacteria</taxon>
        <taxon>Bacillati</taxon>
        <taxon>Actinomycetota</taxon>
        <taxon>Actinomycetes</taxon>
        <taxon>Micromonosporales</taxon>
        <taxon>Micromonosporaceae</taxon>
        <taxon>Actinocatenispora</taxon>
    </lineage>
</organism>
<proteinExistence type="inferred from homology"/>
<dbReference type="EMBL" id="BOMB01000026">
    <property type="protein sequence ID" value="GID13746.1"/>
    <property type="molecule type" value="Genomic_DNA"/>
</dbReference>
<dbReference type="SUPFAM" id="SSF51445">
    <property type="entry name" value="(Trans)glycosidases"/>
    <property type="match status" value="1"/>
</dbReference>
<evidence type="ECO:0000313" key="7">
    <source>
        <dbReference type="EMBL" id="GID13746.1"/>
    </source>
</evidence>
<dbReference type="Gene3D" id="3.40.50.1700">
    <property type="entry name" value="Glycoside hydrolase family 3 C-terminal domain"/>
    <property type="match status" value="1"/>
</dbReference>
<dbReference type="EC" id="3.2.1.52" evidence="3"/>
<gene>
    <name evidence="7" type="ORF">Aru02nite_46350</name>
</gene>
<dbReference type="AlphaFoldDB" id="A0A8J3NC61"/>
<reference evidence="7" key="1">
    <citation type="submission" date="2021-01" db="EMBL/GenBank/DDBJ databases">
        <title>Whole genome shotgun sequence of Actinocatenispora rupis NBRC 107355.</title>
        <authorList>
            <person name="Komaki H."/>
            <person name="Tamura T."/>
        </authorList>
    </citation>
    <scope>NUCLEOTIDE SEQUENCE</scope>
    <source>
        <strain evidence="7">NBRC 107355</strain>
    </source>
</reference>
<dbReference type="Proteomes" id="UP000612808">
    <property type="component" value="Unassembled WGS sequence"/>
</dbReference>
<dbReference type="GO" id="GO:0009254">
    <property type="term" value="P:peptidoglycan turnover"/>
    <property type="evidence" value="ECO:0007669"/>
    <property type="project" value="TreeGrafter"/>
</dbReference>
<accession>A0A8J3NC61</accession>
<dbReference type="SUPFAM" id="SSF52279">
    <property type="entry name" value="Beta-D-glucan exohydrolase, C-terminal domain"/>
    <property type="match status" value="1"/>
</dbReference>
<dbReference type="PRINTS" id="PR00133">
    <property type="entry name" value="GLHYDRLASE3"/>
</dbReference>
<protein>
    <recommendedName>
        <fullName evidence="3">beta-N-acetylhexosaminidase</fullName>
        <ecNumber evidence="3">3.2.1.52</ecNumber>
    </recommendedName>
</protein>
<dbReference type="PANTHER" id="PTHR30480">
    <property type="entry name" value="BETA-HEXOSAMINIDASE-RELATED"/>
    <property type="match status" value="1"/>
</dbReference>
<dbReference type="InterPro" id="IPR036881">
    <property type="entry name" value="Glyco_hydro_3_C_sf"/>
</dbReference>
<keyword evidence="5" id="KW-0326">Glycosidase</keyword>
<evidence type="ECO:0000256" key="1">
    <source>
        <dbReference type="ARBA" id="ARBA00001231"/>
    </source>
</evidence>
<dbReference type="InterPro" id="IPR050226">
    <property type="entry name" value="NagZ_Beta-hexosaminidase"/>
</dbReference>
<keyword evidence="8" id="KW-1185">Reference proteome</keyword>
<evidence type="ECO:0000256" key="4">
    <source>
        <dbReference type="ARBA" id="ARBA00022801"/>
    </source>
</evidence>
<dbReference type="InterPro" id="IPR001764">
    <property type="entry name" value="Glyco_hydro_3_N"/>
</dbReference>
<dbReference type="PANTHER" id="PTHR30480:SF13">
    <property type="entry name" value="BETA-HEXOSAMINIDASE"/>
    <property type="match status" value="1"/>
</dbReference>
<evidence type="ECO:0000256" key="5">
    <source>
        <dbReference type="ARBA" id="ARBA00023295"/>
    </source>
</evidence>
<dbReference type="InterPro" id="IPR017853">
    <property type="entry name" value="GH"/>
</dbReference>
<dbReference type="Gene3D" id="3.20.20.300">
    <property type="entry name" value="Glycoside hydrolase, family 3, N-terminal domain"/>
    <property type="match status" value="1"/>
</dbReference>
<dbReference type="InterPro" id="IPR036962">
    <property type="entry name" value="Glyco_hydro_3_N_sf"/>
</dbReference>
<comment type="catalytic activity">
    <reaction evidence="1">
        <text>Hydrolysis of terminal non-reducing N-acetyl-D-hexosamine residues in N-acetyl-beta-D-hexosaminides.</text>
        <dbReference type="EC" id="3.2.1.52"/>
    </reaction>
</comment>
<evidence type="ECO:0000313" key="8">
    <source>
        <dbReference type="Proteomes" id="UP000612808"/>
    </source>
</evidence>
<comment type="caution">
    <text evidence="7">The sequence shown here is derived from an EMBL/GenBank/DDBJ whole genome shotgun (WGS) entry which is preliminary data.</text>
</comment>
<dbReference type="RefSeq" id="WP_203661049.1">
    <property type="nucleotide sequence ID" value="NZ_BAAAZM010000020.1"/>
</dbReference>
<name>A0A8J3NC61_9ACTN</name>
<evidence type="ECO:0000256" key="2">
    <source>
        <dbReference type="ARBA" id="ARBA00005336"/>
    </source>
</evidence>
<evidence type="ECO:0000259" key="6">
    <source>
        <dbReference type="Pfam" id="PF00933"/>
    </source>
</evidence>
<sequence>MVAYHRQADEVLGRISVTEKIGQLFVVPVGRHSPNALRLPPDQRTGSVANDGLGQVLDQIRTYRVGGVCYFPTRAEGDEPGEVAALLAEVAAVADGGVRPVVSVDQEGGTVARLRRGVTSVPSAMGLAATGDPASAERAAGILGAELRAVGFHQDYAPDADVNSNPANPVIGVRSYSADPAEVARYVAAAVRGLRGAGLAATAKHFPGHGDTSTDSHLTLPSVTRTAADWDAIDLVPFGAAIEAGVDAVMSAHVAVPVVDPSGDPATASAPILTGVLRDRLGFAGVAVTDALDMAGARDRLGDGEIAVRALLAGADQLLMSADLPVAVTAVGAAVASGRVPVSRLDEAVRRILVMKARLGLLGADAGTPAGADPLAAAGVDVAANAVVARDLARRALTVLGDPGWRVPAGRVALVGNLAGVEDVLLPVLRGAGAEVTVVDSGSDPSTVDTVLAAAAGADVTVAVTRGAVRWPGQRALLAGLAAAGHRHVLVALREPYDAGLAPAAVARFLTYGDNEVMREALVDVLRGDAVAGGRLPVDVPDADGGVAYRKGAGA</sequence>
<feature type="domain" description="Glycoside hydrolase family 3 N-terminal" evidence="6">
    <location>
        <begin position="17"/>
        <end position="353"/>
    </location>
</feature>
<comment type="similarity">
    <text evidence="2">Belongs to the glycosyl hydrolase 3 family.</text>
</comment>